<feature type="domain" description="RDD" evidence="6">
    <location>
        <begin position="5"/>
        <end position="125"/>
    </location>
</feature>
<evidence type="ECO:0000256" key="5">
    <source>
        <dbReference type="SAM" id="Phobius"/>
    </source>
</evidence>
<accession>A0A089ZGY8</accession>
<organism evidence="7 9">
    <name type="scientific">Methanobacterium formicicum</name>
    <dbReference type="NCBI Taxonomy" id="2162"/>
    <lineage>
        <taxon>Archaea</taxon>
        <taxon>Methanobacteriati</taxon>
        <taxon>Methanobacteriota</taxon>
        <taxon>Methanomada group</taxon>
        <taxon>Methanobacteria</taxon>
        <taxon>Methanobacteriales</taxon>
        <taxon>Methanobacteriaceae</taxon>
        <taxon>Methanobacterium</taxon>
    </lineage>
</organism>
<dbReference type="Proteomes" id="UP000029661">
    <property type="component" value="Chromosome"/>
</dbReference>
<evidence type="ECO:0000259" key="6">
    <source>
        <dbReference type="Pfam" id="PF06271"/>
    </source>
</evidence>
<dbReference type="GO" id="GO:0016020">
    <property type="term" value="C:membrane"/>
    <property type="evidence" value="ECO:0007669"/>
    <property type="project" value="UniProtKB-SubCell"/>
</dbReference>
<evidence type="ECO:0000256" key="4">
    <source>
        <dbReference type="ARBA" id="ARBA00023136"/>
    </source>
</evidence>
<comment type="subcellular location">
    <subcellularLocation>
        <location evidence="1">Membrane</location>
        <topology evidence="1">Multi-pass membrane protein</topology>
    </subcellularLocation>
</comment>
<evidence type="ECO:0000256" key="3">
    <source>
        <dbReference type="ARBA" id="ARBA00022989"/>
    </source>
</evidence>
<keyword evidence="2 5" id="KW-0812">Transmembrane</keyword>
<keyword evidence="10" id="KW-1185">Reference proteome</keyword>
<dbReference type="EMBL" id="CP006933">
    <property type="protein sequence ID" value="AIS32445.1"/>
    <property type="molecule type" value="Genomic_DNA"/>
</dbReference>
<feature type="transmembrane region" description="Helical" evidence="5">
    <location>
        <begin position="40"/>
        <end position="60"/>
    </location>
</feature>
<feature type="transmembrane region" description="Helical" evidence="5">
    <location>
        <begin position="12"/>
        <end position="34"/>
    </location>
</feature>
<evidence type="ECO:0000256" key="1">
    <source>
        <dbReference type="ARBA" id="ARBA00004141"/>
    </source>
</evidence>
<dbReference type="EMBL" id="LN734822">
    <property type="protein sequence ID" value="CEL24319.1"/>
    <property type="molecule type" value="Genomic_DNA"/>
</dbReference>
<keyword evidence="4 5" id="KW-0472">Membrane</keyword>
<evidence type="ECO:0000313" key="10">
    <source>
        <dbReference type="Proteomes" id="UP000062768"/>
    </source>
</evidence>
<dbReference type="RefSeq" id="WP_048085400.1">
    <property type="nucleotide sequence ID" value="NZ_CP006933.1"/>
</dbReference>
<evidence type="ECO:0000313" key="8">
    <source>
        <dbReference type="EMBL" id="CEL24319.1"/>
    </source>
</evidence>
<keyword evidence="3 5" id="KW-1133">Transmembrane helix</keyword>
<reference evidence="8" key="2">
    <citation type="submission" date="2014-09" db="EMBL/GenBank/DDBJ databases">
        <authorList>
            <person name="Bishop-Lilly K.A."/>
            <person name="Broomall S.M."/>
            <person name="Chain P.S."/>
            <person name="Chertkov O."/>
            <person name="Coyne S.R."/>
            <person name="Daligault H.E."/>
            <person name="Davenport K.W."/>
            <person name="Erkkila T."/>
            <person name="Frey K.G."/>
            <person name="Gibbons H.S."/>
            <person name="Gu W."/>
            <person name="Jaissle J."/>
            <person name="Johnson S.L."/>
            <person name="Koroleva G.I."/>
            <person name="Ladner J.T."/>
            <person name="Lo C.-C."/>
            <person name="Minogue T.D."/>
            <person name="Munk C."/>
            <person name="Palacios G.F."/>
            <person name="Redden C.L."/>
            <person name="Rosenzweig C.N."/>
            <person name="Scholz M.B."/>
            <person name="Teshima H."/>
            <person name="Xu Y."/>
        </authorList>
    </citation>
    <scope>NUCLEOTIDE SEQUENCE</scope>
    <source>
        <strain evidence="8">Mb9</strain>
    </source>
</reference>
<dbReference type="KEGG" id="mfc:BRM9_1633"/>
<dbReference type="InterPro" id="IPR010432">
    <property type="entry name" value="RDD"/>
</dbReference>
<protein>
    <submittedName>
        <fullName evidence="8">Putative membrane protein</fullName>
    </submittedName>
    <submittedName>
        <fullName evidence="7">RDD family protein</fullName>
    </submittedName>
</protein>
<gene>
    <name evidence="7" type="ORF">BRM9_1633</name>
    <name evidence="8" type="ORF">MB9_0675</name>
</gene>
<sequence>MEEFWGGRLAALIVDAIFITLLMWVLTAIIYPLIAWTNLYAVFNYWLILWGLLTVLYFMVMEGKWSTTLGKGLFKLKVQYREGEMDYKKALLRNISKFLWIPLVVDLAVGSSRSKDGKERYLDQLAGTRVIKVE</sequence>
<dbReference type="PATRIC" id="fig|2162.10.peg.704"/>
<proteinExistence type="predicted"/>
<dbReference type="GeneID" id="26738932"/>
<dbReference type="Proteomes" id="UP000062768">
    <property type="component" value="Chromosome I"/>
</dbReference>
<evidence type="ECO:0000256" key="2">
    <source>
        <dbReference type="ARBA" id="ARBA00022692"/>
    </source>
</evidence>
<name>A0A089ZGY8_METFO</name>
<dbReference type="Pfam" id="PF06271">
    <property type="entry name" value="RDD"/>
    <property type="match status" value="1"/>
</dbReference>
<reference evidence="7" key="1">
    <citation type="submission" date="2013-12" db="EMBL/GenBank/DDBJ databases">
        <title>The complete genome sequence of Methanobacterium sp. BRM9.</title>
        <authorList>
            <consortium name="Pastoral Greenhouse Gas Research Consortium"/>
            <person name="Kelly W.J."/>
            <person name="Leahy S.C."/>
            <person name="Perry R."/>
            <person name="Li D."/>
            <person name="Altermann E."/>
            <person name="Lambie S.C."/>
            <person name="Attwood G.T."/>
        </authorList>
    </citation>
    <scope>NUCLEOTIDE SEQUENCE [LARGE SCALE GENOMIC DNA]</scope>
    <source>
        <strain evidence="7">BRM9</strain>
    </source>
</reference>
<evidence type="ECO:0000313" key="9">
    <source>
        <dbReference type="Proteomes" id="UP000029661"/>
    </source>
</evidence>
<evidence type="ECO:0000313" key="7">
    <source>
        <dbReference type="EMBL" id="AIS32445.1"/>
    </source>
</evidence>
<dbReference type="OrthoDB" id="77200at2157"/>
<dbReference type="AlphaFoldDB" id="A0A089ZGY8"/>